<keyword evidence="6 9" id="KW-1133">Transmembrane helix</keyword>
<dbReference type="InterPro" id="IPR001851">
    <property type="entry name" value="ABC_transp_permease"/>
</dbReference>
<reference evidence="11" key="1">
    <citation type="submission" date="2023-07" db="EMBL/GenBank/DDBJ databases">
        <title>30 novel species of actinomycetes from the DSMZ collection.</title>
        <authorList>
            <person name="Nouioui I."/>
        </authorList>
    </citation>
    <scope>NUCLEOTIDE SEQUENCE [LARGE SCALE GENOMIC DNA]</scope>
    <source>
        <strain evidence="11">DSM 46792</strain>
    </source>
</reference>
<feature type="transmembrane region" description="Helical" evidence="9">
    <location>
        <begin position="65"/>
        <end position="89"/>
    </location>
</feature>
<evidence type="ECO:0000256" key="7">
    <source>
        <dbReference type="ARBA" id="ARBA00023136"/>
    </source>
</evidence>
<feature type="transmembrane region" description="Helical" evidence="9">
    <location>
        <begin position="263"/>
        <end position="284"/>
    </location>
</feature>
<evidence type="ECO:0000256" key="3">
    <source>
        <dbReference type="ARBA" id="ARBA00022475"/>
    </source>
</evidence>
<comment type="similarity">
    <text evidence="8">Belongs to the binding-protein-dependent transport system permease family. LivHM subfamily.</text>
</comment>
<evidence type="ECO:0000313" key="11">
    <source>
        <dbReference type="Proteomes" id="UP001183222"/>
    </source>
</evidence>
<evidence type="ECO:0000313" key="10">
    <source>
        <dbReference type="EMBL" id="MDT0276203.1"/>
    </source>
</evidence>
<protein>
    <submittedName>
        <fullName evidence="10">Branched-chain amino acid ABC transporter permease</fullName>
    </submittedName>
</protein>
<dbReference type="EMBL" id="JAVREI010000005">
    <property type="protein sequence ID" value="MDT0276203.1"/>
    <property type="molecule type" value="Genomic_DNA"/>
</dbReference>
<proteinExistence type="inferred from homology"/>
<dbReference type="Pfam" id="PF02653">
    <property type="entry name" value="BPD_transp_2"/>
    <property type="match status" value="1"/>
</dbReference>
<comment type="subcellular location">
    <subcellularLocation>
        <location evidence="1">Cell membrane</location>
        <topology evidence="1">Multi-pass membrane protein</topology>
    </subcellularLocation>
</comment>
<evidence type="ECO:0000256" key="6">
    <source>
        <dbReference type="ARBA" id="ARBA00022989"/>
    </source>
</evidence>
<dbReference type="PANTHER" id="PTHR11795:SF442">
    <property type="entry name" value="ABC TRANSPORTER ATP-BINDING PROTEIN"/>
    <property type="match status" value="1"/>
</dbReference>
<accession>A0ABU2K7N9</accession>
<feature type="transmembrane region" description="Helical" evidence="9">
    <location>
        <begin position="148"/>
        <end position="166"/>
    </location>
</feature>
<feature type="transmembrane region" description="Helical" evidence="9">
    <location>
        <begin position="34"/>
        <end position="53"/>
    </location>
</feature>
<keyword evidence="4 9" id="KW-0812">Transmembrane</keyword>
<keyword evidence="7 9" id="KW-0472">Membrane</keyword>
<sequence length="295" mass="30315">MSTFVLIVVTSLGLAGLYFLLAAGLSLIFGLMNVLNLAHGAFFGIGGYAAWLTMDRLEVVSSLGLRFLVAVLVAAVVGLVVGALVERLLIARSYDNHLGQILLTIGLGFALVALLGGVFSYDAQPLVQPAWFGQTTELLGARIPNSRLLILAVAVVLLAALLLFLAKTRHGLVIRAGVENRSMVEALGIDVSRSFTLVFALGGLLAAVGGALGAVYFNGISPALGTTQLIFAFIVVVIGGLGSVTGTALSAVVVALTQQLINFYGAPGLGDIAVVGLLAAVLLLRPQGLLGAVAR</sequence>
<dbReference type="RefSeq" id="WP_311345017.1">
    <property type="nucleotide sequence ID" value="NZ_JAVREI010000005.1"/>
</dbReference>
<comment type="caution">
    <text evidence="10">The sequence shown here is derived from an EMBL/GenBank/DDBJ whole genome shotgun (WGS) entry which is preliminary data.</text>
</comment>
<feature type="transmembrane region" description="Helical" evidence="9">
    <location>
        <begin position="6"/>
        <end position="27"/>
    </location>
</feature>
<feature type="transmembrane region" description="Helical" evidence="9">
    <location>
        <begin position="229"/>
        <end position="256"/>
    </location>
</feature>
<evidence type="ECO:0000256" key="8">
    <source>
        <dbReference type="ARBA" id="ARBA00037998"/>
    </source>
</evidence>
<name>A0ABU2K7N9_9ACTN</name>
<feature type="transmembrane region" description="Helical" evidence="9">
    <location>
        <begin position="195"/>
        <end position="217"/>
    </location>
</feature>
<dbReference type="CDD" id="cd06582">
    <property type="entry name" value="TM_PBP1_LivH_like"/>
    <property type="match status" value="1"/>
</dbReference>
<dbReference type="Proteomes" id="UP001183222">
    <property type="component" value="Unassembled WGS sequence"/>
</dbReference>
<keyword evidence="5" id="KW-0029">Amino-acid transport</keyword>
<dbReference type="PANTHER" id="PTHR11795">
    <property type="entry name" value="BRANCHED-CHAIN AMINO ACID TRANSPORT SYSTEM PERMEASE PROTEIN LIVH"/>
    <property type="match status" value="1"/>
</dbReference>
<keyword evidence="11" id="KW-1185">Reference proteome</keyword>
<keyword evidence="2" id="KW-0813">Transport</keyword>
<gene>
    <name evidence="10" type="ORF">RM425_09855</name>
</gene>
<organism evidence="10 11">
    <name type="scientific">Blastococcus goldschmidtiae</name>
    <dbReference type="NCBI Taxonomy" id="3075546"/>
    <lineage>
        <taxon>Bacteria</taxon>
        <taxon>Bacillati</taxon>
        <taxon>Actinomycetota</taxon>
        <taxon>Actinomycetes</taxon>
        <taxon>Geodermatophilales</taxon>
        <taxon>Geodermatophilaceae</taxon>
        <taxon>Blastococcus</taxon>
    </lineage>
</organism>
<dbReference type="InterPro" id="IPR052157">
    <property type="entry name" value="BCAA_transport_permease"/>
</dbReference>
<evidence type="ECO:0000256" key="9">
    <source>
        <dbReference type="SAM" id="Phobius"/>
    </source>
</evidence>
<evidence type="ECO:0000256" key="2">
    <source>
        <dbReference type="ARBA" id="ARBA00022448"/>
    </source>
</evidence>
<feature type="transmembrane region" description="Helical" evidence="9">
    <location>
        <begin position="101"/>
        <end position="121"/>
    </location>
</feature>
<evidence type="ECO:0000256" key="1">
    <source>
        <dbReference type="ARBA" id="ARBA00004651"/>
    </source>
</evidence>
<keyword evidence="3" id="KW-1003">Cell membrane</keyword>
<evidence type="ECO:0000256" key="5">
    <source>
        <dbReference type="ARBA" id="ARBA00022970"/>
    </source>
</evidence>
<evidence type="ECO:0000256" key="4">
    <source>
        <dbReference type="ARBA" id="ARBA00022692"/>
    </source>
</evidence>